<name>A0A3Q3XJP7_MOLML</name>
<dbReference type="Proteomes" id="UP000261620">
    <property type="component" value="Unplaced"/>
</dbReference>
<dbReference type="PROSITE" id="PS50102">
    <property type="entry name" value="RRM"/>
    <property type="match status" value="3"/>
</dbReference>
<organism evidence="6 7">
    <name type="scientific">Mola mola</name>
    <name type="common">Ocean sunfish</name>
    <name type="synonym">Tetraodon mola</name>
    <dbReference type="NCBI Taxonomy" id="94237"/>
    <lineage>
        <taxon>Eukaryota</taxon>
        <taxon>Metazoa</taxon>
        <taxon>Chordata</taxon>
        <taxon>Craniata</taxon>
        <taxon>Vertebrata</taxon>
        <taxon>Euteleostomi</taxon>
        <taxon>Actinopterygii</taxon>
        <taxon>Neopterygii</taxon>
        <taxon>Teleostei</taxon>
        <taxon>Neoteleostei</taxon>
        <taxon>Acanthomorphata</taxon>
        <taxon>Eupercaria</taxon>
        <taxon>Tetraodontiformes</taxon>
        <taxon>Molidae</taxon>
        <taxon>Mola</taxon>
    </lineage>
</organism>
<keyword evidence="2 3" id="KW-0694">RNA-binding</keyword>
<proteinExistence type="predicted"/>
<keyword evidence="7" id="KW-1185">Reference proteome</keyword>
<dbReference type="PANTHER" id="PTHR23236:SF119">
    <property type="entry name" value="NUCLEAR RNA-BINDING PROTEIN SART-3"/>
    <property type="match status" value="1"/>
</dbReference>
<dbReference type="Ensembl" id="ENSMMOT00000024173.1">
    <property type="protein sequence ID" value="ENSMMOP00000023776.1"/>
    <property type="gene ID" value="ENSMMOG00000018095.1"/>
</dbReference>
<evidence type="ECO:0000256" key="4">
    <source>
        <dbReference type="SAM" id="MobiDB-lite"/>
    </source>
</evidence>
<evidence type="ECO:0000313" key="6">
    <source>
        <dbReference type="Ensembl" id="ENSMMOP00000023776.1"/>
    </source>
</evidence>
<sequence length="409" mass="45086">NKVKMILNSFLVKGKRKAQSTATTSPSKKTKHNSDGFCVFVGNLNTSKKFVELKDALGNYLMAQSLLVQDIRLDRSKKHAHIDLASEMDLTAALKLNGELVLDKPIKTVVFLAMKDARCLFLKNLPFNATKEDIMKIFKKAVDVRFPGGSAGPTKGIAFLEFKNRTIARKVQKKKQVVEIQDRVLIVDFVGEARSKVTKVNDKDKKEAPPNDTLFVSNLSHNINKQKLKKLFQKAVSINIPQINGKPRGFAFIKFATVADAEKAFGSSQSIKLGKREVRVLFCETKEKPVLLNTLIVMGLAEKTSAETLKNAFEGALSTRIITDKDTGVSKGYGFVDFESEEKCKAVKDDMEDCEIDGSKVTVAFAKQKVEKSPPGAIKSLEVPAPAQPADQKAVRGRRGSQGGNIRVQ</sequence>
<dbReference type="PANTHER" id="PTHR23236">
    <property type="entry name" value="EUKARYOTIC TRANSLATION INITIATION FACTOR 4B/4H"/>
    <property type="match status" value="1"/>
</dbReference>
<dbReference type="STRING" id="94237.ENSMMOP00000023776"/>
<feature type="domain" description="RRM" evidence="5">
    <location>
        <begin position="118"/>
        <end position="192"/>
    </location>
</feature>
<dbReference type="Pfam" id="PF00076">
    <property type="entry name" value="RRM_1"/>
    <property type="match status" value="3"/>
</dbReference>
<reference evidence="6" key="2">
    <citation type="submission" date="2025-09" db="UniProtKB">
        <authorList>
            <consortium name="Ensembl"/>
        </authorList>
    </citation>
    <scope>IDENTIFICATION</scope>
</reference>
<dbReference type="GO" id="GO:0003723">
    <property type="term" value="F:RNA binding"/>
    <property type="evidence" value="ECO:0007669"/>
    <property type="project" value="UniProtKB-UniRule"/>
</dbReference>
<dbReference type="AlphaFoldDB" id="A0A3Q3XJP7"/>
<dbReference type="InterPro" id="IPR012677">
    <property type="entry name" value="Nucleotide-bd_a/b_plait_sf"/>
</dbReference>
<protein>
    <recommendedName>
        <fullName evidence="5">RRM domain-containing protein</fullName>
    </recommendedName>
</protein>
<evidence type="ECO:0000256" key="3">
    <source>
        <dbReference type="PROSITE-ProRule" id="PRU00176"/>
    </source>
</evidence>
<reference evidence="6" key="1">
    <citation type="submission" date="2025-08" db="UniProtKB">
        <authorList>
            <consortium name="Ensembl"/>
        </authorList>
    </citation>
    <scope>IDENTIFICATION</scope>
</reference>
<dbReference type="Gene3D" id="3.30.70.330">
    <property type="match status" value="4"/>
</dbReference>
<evidence type="ECO:0000259" key="5">
    <source>
        <dbReference type="PROSITE" id="PS50102"/>
    </source>
</evidence>
<feature type="domain" description="RRM" evidence="5">
    <location>
        <begin position="212"/>
        <end position="285"/>
    </location>
</feature>
<dbReference type="InterPro" id="IPR000504">
    <property type="entry name" value="RRM_dom"/>
</dbReference>
<feature type="domain" description="RRM" evidence="5">
    <location>
        <begin position="293"/>
        <end position="368"/>
    </location>
</feature>
<evidence type="ECO:0000313" key="7">
    <source>
        <dbReference type="Proteomes" id="UP000261620"/>
    </source>
</evidence>
<dbReference type="SUPFAM" id="SSF54928">
    <property type="entry name" value="RNA-binding domain, RBD"/>
    <property type="match status" value="4"/>
</dbReference>
<feature type="region of interest" description="Disordered" evidence="4">
    <location>
        <begin position="375"/>
        <end position="409"/>
    </location>
</feature>
<dbReference type="InterPro" id="IPR035979">
    <property type="entry name" value="RBD_domain_sf"/>
</dbReference>
<keyword evidence="1" id="KW-0677">Repeat</keyword>
<dbReference type="OMA" id="MKIFRKA"/>
<evidence type="ECO:0000256" key="2">
    <source>
        <dbReference type="ARBA" id="ARBA00022884"/>
    </source>
</evidence>
<dbReference type="SMART" id="SM00360">
    <property type="entry name" value="RRM"/>
    <property type="match status" value="4"/>
</dbReference>
<evidence type="ECO:0000256" key="1">
    <source>
        <dbReference type="ARBA" id="ARBA00022737"/>
    </source>
</evidence>
<accession>A0A3Q3XJP7</accession>